<evidence type="ECO:0000256" key="1">
    <source>
        <dbReference type="SAM" id="Coils"/>
    </source>
</evidence>
<dbReference type="RefSeq" id="WP_061141984.1">
    <property type="nucleotide sequence ID" value="NZ_LNNH01000017.1"/>
</dbReference>
<dbReference type="AlphaFoldDB" id="A0A120GPW1"/>
<evidence type="ECO:0000313" key="2">
    <source>
        <dbReference type="EMBL" id="KWW20357.1"/>
    </source>
</evidence>
<keyword evidence="3" id="KW-1185">Reference proteome</keyword>
<protein>
    <submittedName>
        <fullName evidence="2">Uncharacterized protein</fullName>
    </submittedName>
</protein>
<dbReference type="Proteomes" id="UP000064189">
    <property type="component" value="Unassembled WGS sequence"/>
</dbReference>
<organism evidence="2 3">
    <name type="scientific">Peribacillus simplex</name>
    <dbReference type="NCBI Taxonomy" id="1478"/>
    <lineage>
        <taxon>Bacteria</taxon>
        <taxon>Bacillati</taxon>
        <taxon>Bacillota</taxon>
        <taxon>Bacilli</taxon>
        <taxon>Bacillales</taxon>
        <taxon>Bacillaceae</taxon>
        <taxon>Peribacillus</taxon>
    </lineage>
</organism>
<keyword evidence="1" id="KW-0175">Coiled coil</keyword>
<sequence length="285" mass="32745">MKLQLKYTVLLLLTTIFVILYFSNNERAEETIIFFPIDSSLHFEHASTHLMPKENGGSSYTITWRVSSALDRPAYLRQDVSLLYTNGKLTGALKNWRQNKQELSQKAKAKESESGRYDAVTFHYAEVHPSETIFTSAQQLSKDKIYAITTPSFQYFHRPLSEEQIEWKKTLDSLTEQTVQNGLEKASQAYHINLDQYNIISLTDLPDKKNQWLSAFPPFKREEIVGRLWEGLYKGYVLGIKKEDGSTVNAQGSTIPLLLMAKNQRELLVLFTLKDGTPIMLRQDL</sequence>
<proteinExistence type="predicted"/>
<accession>A0A120GPW1</accession>
<reference evidence="2 3" key="1">
    <citation type="submission" date="2015-11" db="EMBL/GenBank/DDBJ databases">
        <title>Genome Sequence of Bacillus simplex strain VanAntwerpen2.</title>
        <authorList>
            <person name="Couger M.B."/>
        </authorList>
    </citation>
    <scope>NUCLEOTIDE SEQUENCE [LARGE SCALE GENOMIC DNA]</scope>
    <source>
        <strain evidence="2 3">VanAntwerpen02</strain>
    </source>
</reference>
<gene>
    <name evidence="2" type="ORF">AS888_18485</name>
</gene>
<comment type="caution">
    <text evidence="2">The sequence shown here is derived from an EMBL/GenBank/DDBJ whole genome shotgun (WGS) entry which is preliminary data.</text>
</comment>
<name>A0A120GPW1_9BACI</name>
<dbReference type="EMBL" id="LNNH01000017">
    <property type="protein sequence ID" value="KWW20357.1"/>
    <property type="molecule type" value="Genomic_DNA"/>
</dbReference>
<evidence type="ECO:0000313" key="3">
    <source>
        <dbReference type="Proteomes" id="UP000064189"/>
    </source>
</evidence>
<feature type="coiled-coil region" evidence="1">
    <location>
        <begin position="86"/>
        <end position="113"/>
    </location>
</feature>